<dbReference type="Pfam" id="PF00925">
    <property type="entry name" value="GTP_cyclohydro2"/>
    <property type="match status" value="1"/>
</dbReference>
<keyword evidence="3" id="KW-0479">Metal-binding</keyword>
<proteinExistence type="predicted"/>
<dbReference type="PANTHER" id="PTHR21327">
    <property type="entry name" value="GTP CYCLOHYDROLASE II-RELATED"/>
    <property type="match status" value="1"/>
</dbReference>
<protein>
    <recommendedName>
        <fullName evidence="4">GTP cyclohydrolase II domain-containing protein</fullName>
    </recommendedName>
</protein>
<comment type="caution">
    <text evidence="5">The sequence shown here is derived from an EMBL/GenBank/DDBJ whole genome shotgun (WGS) entry which is preliminary data.</text>
</comment>
<keyword evidence="2" id="KW-0686">Riboflavin biosynthesis</keyword>
<dbReference type="EMBL" id="JAUQOM010000015">
    <property type="protein sequence ID" value="MDO7837094.1"/>
    <property type="molecule type" value="Genomic_DNA"/>
</dbReference>
<feature type="domain" description="GTP cyclohydrolase II" evidence="4">
    <location>
        <begin position="15"/>
        <end position="171"/>
    </location>
</feature>
<dbReference type="PANTHER" id="PTHR21327:SF18">
    <property type="entry name" value="3,4-DIHYDROXY-2-BUTANONE 4-PHOSPHATE SYNTHASE"/>
    <property type="match status" value="1"/>
</dbReference>
<organism evidence="5 6">
    <name type="scientific">Sphingobium cyanobacteriorum</name>
    <dbReference type="NCBI Taxonomy" id="3063954"/>
    <lineage>
        <taxon>Bacteria</taxon>
        <taxon>Pseudomonadati</taxon>
        <taxon>Pseudomonadota</taxon>
        <taxon>Alphaproteobacteria</taxon>
        <taxon>Sphingomonadales</taxon>
        <taxon>Sphingomonadaceae</taxon>
        <taxon>Sphingobium</taxon>
    </lineage>
</organism>
<evidence type="ECO:0000256" key="1">
    <source>
        <dbReference type="ARBA" id="ARBA00005104"/>
    </source>
</evidence>
<evidence type="ECO:0000256" key="2">
    <source>
        <dbReference type="ARBA" id="ARBA00022619"/>
    </source>
</evidence>
<dbReference type="RefSeq" id="WP_304537401.1">
    <property type="nucleotide sequence ID" value="NZ_JAUQOM010000015.1"/>
</dbReference>
<name>A0ABT8ZRC4_9SPHN</name>
<dbReference type="InterPro" id="IPR036144">
    <property type="entry name" value="RibA-like_sf"/>
</dbReference>
<gene>
    <name evidence="5" type="ORF">Q4610_18785</name>
</gene>
<dbReference type="Gene3D" id="3.40.50.10990">
    <property type="entry name" value="GTP cyclohydrolase II"/>
    <property type="match status" value="1"/>
</dbReference>
<evidence type="ECO:0000256" key="3">
    <source>
        <dbReference type="ARBA" id="ARBA00022723"/>
    </source>
</evidence>
<sequence>MSKKLPYLEKLESFSRPTALGFSAVLHSYKHDGVVLFALAKGNVCQDDVHVRIQSPCLFGESFGVNSCDCGAQLSQALQAAATAEAFLLIYLSDQEGRGHGVETKLRAVEKEANLGLSMPDAFRALNLEFDKRSYGTAAAIIKDLVGNHSICLLTNNPKKVEGLEDFGIEAKRIAHVVDNPTDECRRYLRSKRDELGHLLPADL</sequence>
<evidence type="ECO:0000313" key="5">
    <source>
        <dbReference type="EMBL" id="MDO7837094.1"/>
    </source>
</evidence>
<evidence type="ECO:0000259" key="4">
    <source>
        <dbReference type="Pfam" id="PF00925"/>
    </source>
</evidence>
<keyword evidence="6" id="KW-1185">Reference proteome</keyword>
<dbReference type="Proteomes" id="UP001176471">
    <property type="component" value="Unassembled WGS sequence"/>
</dbReference>
<evidence type="ECO:0000313" key="6">
    <source>
        <dbReference type="Proteomes" id="UP001176471"/>
    </source>
</evidence>
<dbReference type="InterPro" id="IPR032677">
    <property type="entry name" value="GTP_cyclohydro_II"/>
</dbReference>
<dbReference type="SUPFAM" id="SSF142695">
    <property type="entry name" value="RibA-like"/>
    <property type="match status" value="1"/>
</dbReference>
<comment type="pathway">
    <text evidence="1">Cofactor biosynthesis; riboflavin biosynthesis.</text>
</comment>
<reference evidence="5" key="1">
    <citation type="submission" date="2023-07" db="EMBL/GenBank/DDBJ databases">
        <title>Bacterial whole genome sequence for Sphingobium sp. HBC34.</title>
        <authorList>
            <person name="Le V."/>
            <person name="Ko S.-R."/>
            <person name="Ahn C.-Y."/>
            <person name="Oh H.-M."/>
        </authorList>
    </citation>
    <scope>NUCLEOTIDE SEQUENCE</scope>
    <source>
        <strain evidence="5">HBC34</strain>
    </source>
</reference>
<accession>A0ABT8ZRC4</accession>